<keyword evidence="1 2" id="KW-0597">Phosphoprotein</keyword>
<dbReference type="InterPro" id="IPR001789">
    <property type="entry name" value="Sig_transdc_resp-reg_receiver"/>
</dbReference>
<dbReference type="InterPro" id="IPR011006">
    <property type="entry name" value="CheY-like_superfamily"/>
</dbReference>
<feature type="modified residue" description="4-aspartylphosphate" evidence="2">
    <location>
        <position position="196"/>
    </location>
</feature>
<dbReference type="PANTHER" id="PTHR44591:SF3">
    <property type="entry name" value="RESPONSE REGULATORY DOMAIN-CONTAINING PROTEIN"/>
    <property type="match status" value="1"/>
</dbReference>
<evidence type="ECO:0000256" key="1">
    <source>
        <dbReference type="ARBA" id="ARBA00022553"/>
    </source>
</evidence>
<accession>A0A806K1I9</accession>
<evidence type="ECO:0000256" key="2">
    <source>
        <dbReference type="PROSITE-ProRule" id="PRU00169"/>
    </source>
</evidence>
<dbReference type="SUPFAM" id="SSF52172">
    <property type="entry name" value="CheY-like"/>
    <property type="match status" value="1"/>
</dbReference>
<dbReference type="Gene3D" id="3.40.50.2300">
    <property type="match status" value="1"/>
</dbReference>
<dbReference type="InterPro" id="IPR050595">
    <property type="entry name" value="Bact_response_regulator"/>
</dbReference>
<sequence>MINVDLATLQTIRGLDISTPVSERQLSEYNKEMDEFIETLPAKSYELTKMFIVRDYEYLRKKLLEMSTVLSHLHAIEAKSQLDKVLEMLPLENKAGIDIELGKLVAGLSTLSIDLQLAQHRMNQALLKPPPRPDIPMPPPDYGMKKIVLAVDDDPVILNVVKTIVEAVGHKFSGASTGKAALRYLENNRPALCVLDIEMPEMNGFELAANIKAKDIGIPLIFLTSNAQREHVNAAITVGAEGFFVKPPNEDLIYYTLKQFLK</sequence>
<dbReference type="AlphaFoldDB" id="A0A806K1I9"/>
<evidence type="ECO:0000313" key="4">
    <source>
        <dbReference type="EMBL" id="AGS53766.1"/>
    </source>
</evidence>
<dbReference type="PANTHER" id="PTHR44591">
    <property type="entry name" value="STRESS RESPONSE REGULATOR PROTEIN 1"/>
    <property type="match status" value="1"/>
</dbReference>
<reference evidence="4" key="1">
    <citation type="submission" date="2012-03" db="EMBL/GenBank/DDBJ databases">
        <title>Functional metagenomics reveals considerable lignocellulase gene clusters in the gut microbiome of a wood-feeding higher termite.</title>
        <authorList>
            <person name="Liu N."/>
        </authorList>
    </citation>
    <scope>NUCLEOTIDE SEQUENCE</scope>
</reference>
<proteinExistence type="predicted"/>
<evidence type="ECO:0000259" key="3">
    <source>
        <dbReference type="PROSITE" id="PS50110"/>
    </source>
</evidence>
<dbReference type="EMBL" id="JQ844248">
    <property type="protein sequence ID" value="AGS53766.1"/>
    <property type="molecule type" value="Genomic_DNA"/>
</dbReference>
<name>A0A806K1I9_9BACT</name>
<dbReference type="PROSITE" id="PS50110">
    <property type="entry name" value="RESPONSE_REGULATORY"/>
    <property type="match status" value="1"/>
</dbReference>
<dbReference type="GO" id="GO:0000160">
    <property type="term" value="P:phosphorelay signal transduction system"/>
    <property type="evidence" value="ECO:0007669"/>
    <property type="project" value="InterPro"/>
</dbReference>
<dbReference type="Pfam" id="PF00072">
    <property type="entry name" value="Response_reg"/>
    <property type="match status" value="1"/>
</dbReference>
<dbReference type="CDD" id="cd00156">
    <property type="entry name" value="REC"/>
    <property type="match status" value="1"/>
</dbReference>
<dbReference type="SMART" id="SM00448">
    <property type="entry name" value="REC"/>
    <property type="match status" value="1"/>
</dbReference>
<protein>
    <recommendedName>
        <fullName evidence="3">Response regulatory domain-containing protein</fullName>
    </recommendedName>
</protein>
<feature type="domain" description="Response regulatory" evidence="3">
    <location>
        <begin position="147"/>
        <end position="261"/>
    </location>
</feature>
<organism evidence="4">
    <name type="scientific">uncultured bacterium contig00146</name>
    <dbReference type="NCBI Taxonomy" id="1181586"/>
    <lineage>
        <taxon>Bacteria</taxon>
        <taxon>environmental samples</taxon>
    </lineage>
</organism>